<keyword evidence="2 6" id="KW-1003">Cell membrane</keyword>
<evidence type="ECO:0000256" key="6">
    <source>
        <dbReference type="PIRNR" id="PIRNR018968"/>
    </source>
</evidence>
<evidence type="ECO:0000259" key="7">
    <source>
        <dbReference type="Pfam" id="PF02687"/>
    </source>
</evidence>
<organism evidence="8 9">
    <name type="scientific">Dubosiella newyorkensis</name>
    <dbReference type="NCBI Taxonomy" id="1862672"/>
    <lineage>
        <taxon>Bacteria</taxon>
        <taxon>Bacillati</taxon>
        <taxon>Bacillota</taxon>
        <taxon>Erysipelotrichia</taxon>
        <taxon>Erysipelotrichales</taxon>
        <taxon>Erysipelotrichaceae</taxon>
        <taxon>Dubosiella</taxon>
    </lineage>
</organism>
<dbReference type="InterPro" id="IPR003838">
    <property type="entry name" value="ABC3_permease_C"/>
</dbReference>
<evidence type="ECO:0000256" key="3">
    <source>
        <dbReference type="ARBA" id="ARBA00022692"/>
    </source>
</evidence>
<feature type="transmembrane region" description="Helical" evidence="6">
    <location>
        <begin position="115"/>
        <end position="139"/>
    </location>
</feature>
<comment type="similarity">
    <text evidence="6">Belongs to the ABC-4 integral membrane protein family.</text>
</comment>
<dbReference type="Pfam" id="PF02687">
    <property type="entry name" value="FtsX"/>
    <property type="match status" value="1"/>
</dbReference>
<evidence type="ECO:0000256" key="1">
    <source>
        <dbReference type="ARBA" id="ARBA00004651"/>
    </source>
</evidence>
<comment type="caution">
    <text evidence="8">The sequence shown here is derived from an EMBL/GenBank/DDBJ whole genome shotgun (WGS) entry which is preliminary data.</text>
</comment>
<feature type="transmembrane region" description="Helical" evidence="6">
    <location>
        <begin position="577"/>
        <end position="599"/>
    </location>
</feature>
<feature type="transmembrane region" description="Helical" evidence="6">
    <location>
        <begin position="57"/>
        <end position="77"/>
    </location>
</feature>
<proteinExistence type="inferred from homology"/>
<feature type="domain" description="ABC3 transporter permease C-terminal" evidence="7">
    <location>
        <begin position="64"/>
        <end position="177"/>
    </location>
</feature>
<dbReference type="Proteomes" id="UP000186705">
    <property type="component" value="Unassembled WGS sequence"/>
</dbReference>
<dbReference type="PIRSF" id="PIRSF018968">
    <property type="entry name" value="ABC_permease_BceB"/>
    <property type="match status" value="1"/>
</dbReference>
<dbReference type="EMBL" id="MPKA01000042">
    <property type="protein sequence ID" value="OLU47746.1"/>
    <property type="molecule type" value="Genomic_DNA"/>
</dbReference>
<feature type="transmembrane region" description="Helical" evidence="6">
    <location>
        <begin position="89"/>
        <end position="108"/>
    </location>
</feature>
<keyword evidence="3 6" id="KW-0812">Transmembrane</keyword>
<keyword evidence="6" id="KW-0813">Transport</keyword>
<feature type="transmembrane region" description="Helical" evidence="6">
    <location>
        <begin position="547"/>
        <end position="565"/>
    </location>
</feature>
<gene>
    <name evidence="8" type="ORF">BO225_01355</name>
</gene>
<dbReference type="PANTHER" id="PTHR46795:SF3">
    <property type="entry name" value="ABC TRANSPORTER PERMEASE"/>
    <property type="match status" value="1"/>
</dbReference>
<dbReference type="GeneID" id="78274594"/>
<accession>A0A1U7NQ31</accession>
<evidence type="ECO:0000256" key="4">
    <source>
        <dbReference type="ARBA" id="ARBA00022989"/>
    </source>
</evidence>
<keyword evidence="5 6" id="KW-0472">Membrane</keyword>
<evidence type="ECO:0000313" key="9">
    <source>
        <dbReference type="Proteomes" id="UP000186705"/>
    </source>
</evidence>
<reference evidence="8 9" key="1">
    <citation type="submission" date="2016-11" db="EMBL/GenBank/DDBJ databases">
        <title>Description of two novel members of the family Erysipelotrichaceae: Ileibacterium lipovorans gen. nov., sp. nov. and Dubosiella newyorkensis, gen. nov., sp. nov.</title>
        <authorList>
            <person name="Cox L.M."/>
            <person name="Sohn J."/>
            <person name="Tyrrell K.L."/>
            <person name="Citron D.M."/>
            <person name="Lawson P.A."/>
            <person name="Patel N.B."/>
            <person name="Iizumi T."/>
            <person name="Perez-Perez G.I."/>
            <person name="Goldstein E.J."/>
            <person name="Blaser M.J."/>
        </authorList>
    </citation>
    <scope>NUCLEOTIDE SEQUENCE [LARGE SCALE GENOMIC DNA]</scope>
    <source>
        <strain evidence="8 9">NYU-BL-A4</strain>
    </source>
</reference>
<evidence type="ECO:0000313" key="8">
    <source>
        <dbReference type="EMBL" id="OLU47746.1"/>
    </source>
</evidence>
<feature type="transmembrane region" description="Helical" evidence="6">
    <location>
        <begin position="18"/>
        <end position="36"/>
    </location>
</feature>
<dbReference type="AlphaFoldDB" id="A0A1U7NQ31"/>
<protein>
    <recommendedName>
        <fullName evidence="7">ABC3 transporter permease C-terminal domain-containing protein</fullName>
    </recommendedName>
</protein>
<sequence>MSLFHLAWQNFMMHVRRYGALILSLAFTIFIFFNFENLEYSGSLGGLSADNLEKIKMLIDVVKVVLVCFMVSMIAYASHVFLKSQKKEFGVYVFLGLTSGRISILYMIENLMVGIVSILAGILCGTLFSYLFSMIFVKISSLGIAADFSISWRAVVETCLLFFLIYGLITLWGMRSIQKSSVKDLLSASRQNEKVNDSSRFLILKAIIGCAILFTGYYFAIKDGGMDVLGNAMIATVCVILGTYLIFGGFLPFLLQTMQNNKRFLLSHRRLLWVNNLVFRMKQNYRSYAMVSILLICAVTALGCGFTLNHRIEAIQQYSMQYDVQILSLDPNAEAYFNERLPEQEMRTIVPVAEKNEQLFVPYSSVSSFDISEPKENECILLSKRILLSLYTDPTHNSTELEGRKLTCIEDVRTAVLGFMQDKMEVPVYVINDSLFDQVFPQNERLYLYNYKFEGDEPNIEISTEDPMVVGIFQMDENNDSYVWLNTIFTFCVFLFIVFLIAACSILFIKQYNDSFEEIEAYRLLQKIGVDRKVLKHSIIMECSFQFGLDFLIMCISSYFSLMALSKVAGDPLGSVFVISNLIILLFMILCDLICIKAVKNTLLSKRIA</sequence>
<dbReference type="RefSeq" id="WP_076340493.1">
    <property type="nucleotide sequence ID" value="NZ_JBGNFS010000017.1"/>
</dbReference>
<dbReference type="InterPro" id="IPR052536">
    <property type="entry name" value="ABC-4_Integral_Memb_Prot"/>
</dbReference>
<dbReference type="GO" id="GO:0005886">
    <property type="term" value="C:plasma membrane"/>
    <property type="evidence" value="ECO:0007669"/>
    <property type="project" value="UniProtKB-SubCell"/>
</dbReference>
<dbReference type="GO" id="GO:0055085">
    <property type="term" value="P:transmembrane transport"/>
    <property type="evidence" value="ECO:0007669"/>
    <property type="project" value="UniProtKB-UniRule"/>
</dbReference>
<dbReference type="InterPro" id="IPR027022">
    <property type="entry name" value="ABC_permease_BceB-typ"/>
</dbReference>
<feature type="transmembrane region" description="Helical" evidence="6">
    <location>
        <begin position="482"/>
        <end position="509"/>
    </location>
</feature>
<evidence type="ECO:0000256" key="2">
    <source>
        <dbReference type="ARBA" id="ARBA00022475"/>
    </source>
</evidence>
<keyword evidence="4 6" id="KW-1133">Transmembrane helix</keyword>
<feature type="transmembrane region" description="Helical" evidence="6">
    <location>
        <begin position="201"/>
        <end position="220"/>
    </location>
</feature>
<evidence type="ECO:0000256" key="5">
    <source>
        <dbReference type="ARBA" id="ARBA00023136"/>
    </source>
</evidence>
<dbReference type="OrthoDB" id="9781780at2"/>
<comment type="subcellular location">
    <subcellularLocation>
        <location evidence="1 6">Cell membrane</location>
        <topology evidence="1 6">Multi-pass membrane protein</topology>
    </subcellularLocation>
</comment>
<dbReference type="PANTHER" id="PTHR46795">
    <property type="entry name" value="ABC TRANSPORTER PERMEASE-RELATED-RELATED"/>
    <property type="match status" value="1"/>
</dbReference>
<keyword evidence="9" id="KW-1185">Reference proteome</keyword>
<feature type="transmembrane region" description="Helical" evidence="6">
    <location>
        <begin position="151"/>
        <end position="173"/>
    </location>
</feature>
<name>A0A1U7NQ31_9FIRM</name>
<feature type="transmembrane region" description="Helical" evidence="6">
    <location>
        <begin position="288"/>
        <end position="308"/>
    </location>
</feature>
<feature type="transmembrane region" description="Helical" evidence="6">
    <location>
        <begin position="232"/>
        <end position="255"/>
    </location>
</feature>
<dbReference type="STRING" id="1862672.BO225_01355"/>